<dbReference type="eggNOG" id="ENOG5033A0R">
    <property type="taxonomic scope" value="Bacteria"/>
</dbReference>
<gene>
    <name evidence="1" type="ordered locus">Hoch_1622</name>
</gene>
<dbReference type="EMBL" id="CP001804">
    <property type="protein sequence ID" value="ACY14172.1"/>
    <property type="molecule type" value="Genomic_DNA"/>
</dbReference>
<dbReference type="STRING" id="502025.Hoch_1622"/>
<organism evidence="1 2">
    <name type="scientific">Haliangium ochraceum (strain DSM 14365 / JCM 11303 / SMP-2)</name>
    <dbReference type="NCBI Taxonomy" id="502025"/>
    <lineage>
        <taxon>Bacteria</taxon>
        <taxon>Pseudomonadati</taxon>
        <taxon>Myxococcota</taxon>
        <taxon>Polyangia</taxon>
        <taxon>Haliangiales</taxon>
        <taxon>Kofleriaceae</taxon>
        <taxon>Haliangium</taxon>
    </lineage>
</organism>
<proteinExistence type="predicted"/>
<evidence type="ECO:0000313" key="2">
    <source>
        <dbReference type="Proteomes" id="UP000001880"/>
    </source>
</evidence>
<sequence>MGRCASSQRGTMDMSIVHSMHSKFAVAGPCSSRSMFAVQRHVAHTEAAPESEWVGPLEGGGALRCMRASSPAFRDVLMLRSMVYGRPASACRERFDDAADHYVSYRGAVPVYALRVSHASRGTFECERQYPPHLVERFRTRLVSSGRLVRNPVVPGSAERLRHFLAGCWADICSWGARIEVTNVLAQMLPFYQTLGYFALPMPPFQHPLWEREGFAVCFLANPALPGAINGGLDDLDDVIAMSEIERVY</sequence>
<dbReference type="KEGG" id="hoh:Hoch_1622"/>
<dbReference type="Proteomes" id="UP000001880">
    <property type="component" value="Chromosome"/>
</dbReference>
<dbReference type="AlphaFoldDB" id="D0LWS5"/>
<accession>D0LWS5</accession>
<protein>
    <recommendedName>
        <fullName evidence="3">GNAT family N-acetyltransferase</fullName>
    </recommendedName>
</protein>
<evidence type="ECO:0000313" key="1">
    <source>
        <dbReference type="EMBL" id="ACY14172.1"/>
    </source>
</evidence>
<name>D0LWS5_HALO1</name>
<reference evidence="1 2" key="1">
    <citation type="journal article" date="2010" name="Stand. Genomic Sci.">
        <title>Complete genome sequence of Haliangium ochraceum type strain (SMP-2).</title>
        <authorList>
            <consortium name="US DOE Joint Genome Institute (JGI-PGF)"/>
            <person name="Ivanova N."/>
            <person name="Daum C."/>
            <person name="Lang E."/>
            <person name="Abt B."/>
            <person name="Kopitz M."/>
            <person name="Saunders E."/>
            <person name="Lapidus A."/>
            <person name="Lucas S."/>
            <person name="Glavina Del Rio T."/>
            <person name="Nolan M."/>
            <person name="Tice H."/>
            <person name="Copeland A."/>
            <person name="Cheng J.F."/>
            <person name="Chen F."/>
            <person name="Bruce D."/>
            <person name="Goodwin L."/>
            <person name="Pitluck S."/>
            <person name="Mavromatis K."/>
            <person name="Pati A."/>
            <person name="Mikhailova N."/>
            <person name="Chen A."/>
            <person name="Palaniappan K."/>
            <person name="Land M."/>
            <person name="Hauser L."/>
            <person name="Chang Y.J."/>
            <person name="Jeffries C.D."/>
            <person name="Detter J.C."/>
            <person name="Brettin T."/>
            <person name="Rohde M."/>
            <person name="Goker M."/>
            <person name="Bristow J."/>
            <person name="Markowitz V."/>
            <person name="Eisen J.A."/>
            <person name="Hugenholtz P."/>
            <person name="Kyrpides N.C."/>
            <person name="Klenk H.P."/>
        </authorList>
    </citation>
    <scope>NUCLEOTIDE SEQUENCE [LARGE SCALE GENOMIC DNA]</scope>
    <source>
        <strain evidence="2">DSM 14365 / CIP 107738 / JCM 11303 / AJ 13395 / SMP-2</strain>
    </source>
</reference>
<keyword evidence="2" id="KW-1185">Reference proteome</keyword>
<dbReference type="HOGENOM" id="CLU_1068608_0_0_7"/>
<evidence type="ECO:0008006" key="3">
    <source>
        <dbReference type="Google" id="ProtNLM"/>
    </source>
</evidence>